<name>A0ACC3YQL4_COLTU</name>
<dbReference type="Proteomes" id="UP000805649">
    <property type="component" value="Unassembled WGS sequence"/>
</dbReference>
<organism evidence="1 2">
    <name type="scientific">Colletotrichum truncatum</name>
    <name type="common">Anthracnose fungus</name>
    <name type="synonym">Colletotrichum capsici</name>
    <dbReference type="NCBI Taxonomy" id="5467"/>
    <lineage>
        <taxon>Eukaryota</taxon>
        <taxon>Fungi</taxon>
        <taxon>Dikarya</taxon>
        <taxon>Ascomycota</taxon>
        <taxon>Pezizomycotina</taxon>
        <taxon>Sordariomycetes</taxon>
        <taxon>Hypocreomycetidae</taxon>
        <taxon>Glomerellales</taxon>
        <taxon>Glomerellaceae</taxon>
        <taxon>Colletotrichum</taxon>
        <taxon>Colletotrichum truncatum species complex</taxon>
    </lineage>
</organism>
<evidence type="ECO:0000313" key="2">
    <source>
        <dbReference type="Proteomes" id="UP000805649"/>
    </source>
</evidence>
<reference evidence="1 2" key="1">
    <citation type="journal article" date="2020" name="Phytopathology">
        <title>Genome Sequence Resources of Colletotrichum truncatum, C. plurivorum, C. musicola, and C. sojae: Four Species Pathogenic to Soybean (Glycine max).</title>
        <authorList>
            <person name="Rogerio F."/>
            <person name="Boufleur T.R."/>
            <person name="Ciampi-Guillardi M."/>
            <person name="Sukno S.A."/>
            <person name="Thon M.R."/>
            <person name="Massola Junior N.S."/>
            <person name="Baroncelli R."/>
        </authorList>
    </citation>
    <scope>NUCLEOTIDE SEQUENCE [LARGE SCALE GENOMIC DNA]</scope>
    <source>
        <strain evidence="1 2">CMES1059</strain>
    </source>
</reference>
<sequence length="423" mass="49353">MVSTIPATQIRSDKEPRANSQHISQIDGTADTMDVSVKTEGRCSFEELPFDVHRLIASHLQYRDVLKMSSTNTFFHKNLNPKTLLPRATRSKFLAEADFYRVNRHHWACFGCHKFLPKDSFGDRMRKDKRDKRGQKMSRLGLRRCWTCAINERLYTHLQPVKKQNIMYFLCHKCGRMQPESQRCMEAGSSPQTGELQNNTSSINAAPVKASLEAKSFHDTFLTTVCFDETAETVAATKGFTYQAPFERLPQDILENIVQYTELIDAIHLRQVNRILRRMIKTRWVPLHKRFEFLKQWEPVVNWTEDEHNPRLNERPNLPCYACFVVKSYNKFPGLQHKLFEKYPETFWKRRCEACVDFLHRKSAAEALREFNLRTLCQTCHHLKHTGEACQGCTHRPRIDVFESDPLTPAKSIEEVTCRIGQL</sequence>
<evidence type="ECO:0000313" key="1">
    <source>
        <dbReference type="EMBL" id="KAL0934152.1"/>
    </source>
</evidence>
<accession>A0ACC3YQL4</accession>
<comment type="caution">
    <text evidence="1">The sequence shown here is derived from an EMBL/GenBank/DDBJ whole genome shotgun (WGS) entry which is preliminary data.</text>
</comment>
<protein>
    <submittedName>
        <fullName evidence="1">Uncharacterized protein</fullName>
    </submittedName>
</protein>
<proteinExistence type="predicted"/>
<dbReference type="EMBL" id="VUJX02000007">
    <property type="protein sequence ID" value="KAL0934152.1"/>
    <property type="molecule type" value="Genomic_DNA"/>
</dbReference>
<keyword evidence="2" id="KW-1185">Reference proteome</keyword>
<gene>
    <name evidence="1" type="ORF">CTRU02_210951</name>
</gene>